<evidence type="ECO:0000313" key="4">
    <source>
        <dbReference type="Proteomes" id="UP000018320"/>
    </source>
</evidence>
<reference evidence="4" key="1">
    <citation type="submission" date="2012-02" db="EMBL/GenBank/DDBJ databases">
        <title>Genome sequencing of Giardia lamblia Genotypes A2 and B isolates (DH and GS) and comparative analysis with the genomes of Genotypes A1 and E (WB and Pig).</title>
        <authorList>
            <person name="Adam R."/>
            <person name="Dahlstrom E."/>
            <person name="Martens C."/>
            <person name="Bruno D."/>
            <person name="Barbian K."/>
            <person name="Porcella S.F."/>
            <person name="Nash T."/>
        </authorList>
    </citation>
    <scope>NUCLEOTIDE SEQUENCE</scope>
    <source>
        <strain evidence="4">DH</strain>
    </source>
</reference>
<dbReference type="PANTHER" id="PTHR16301">
    <property type="entry name" value="IMPACT-RELATED"/>
    <property type="match status" value="1"/>
</dbReference>
<dbReference type="Proteomes" id="UP000018320">
    <property type="component" value="Unassembled WGS sequence"/>
</dbReference>
<dbReference type="GO" id="GO:0005737">
    <property type="term" value="C:cytoplasm"/>
    <property type="evidence" value="ECO:0007669"/>
    <property type="project" value="TreeGrafter"/>
</dbReference>
<dbReference type="GO" id="GO:0006446">
    <property type="term" value="P:regulation of translational initiation"/>
    <property type="evidence" value="ECO:0007669"/>
    <property type="project" value="TreeGrafter"/>
</dbReference>
<sequence>MKKNPKYQLPMNEQLGALEHMFPECTVDVSLPVVSLFINNDKSRYESSIVFNLSLSNSVEDSKDLLINSAEIQSTTLSFDDCRLLTKELMDIVEADPTDLIAAAVFAYGKLVSALESFNRNNVPKAAFTSEQSKSPVLCKSALCIDDHWLKERCILKSNTIKSKKSVFFAHTAHVLTIEDVDRLCIFLKDTQGLDDATHNIIAYRLCSTKDPSDLQEGFDDDGEHAAGGRLLLLMQKMKVYNRVAIVTRYFGGIPLGPARFKHINDCAQEIILEAKGLDPNFCSGL</sequence>
<dbReference type="PROSITE" id="PS00910">
    <property type="entry name" value="UPF0029"/>
    <property type="match status" value="1"/>
</dbReference>
<dbReference type="InterPro" id="IPR023582">
    <property type="entry name" value="Impact"/>
</dbReference>
<feature type="domain" description="Impact N-terminal" evidence="2">
    <location>
        <begin position="164"/>
        <end position="272"/>
    </location>
</feature>
<name>V6TJL5_GIAIN</name>
<dbReference type="InterPro" id="IPR020569">
    <property type="entry name" value="UPF0029_Impact_CS"/>
</dbReference>
<dbReference type="VEuPathDB" id="GiardiaDB:QR46_4585"/>
<dbReference type="InterPro" id="IPR020568">
    <property type="entry name" value="Ribosomal_Su5_D2-typ_SF"/>
</dbReference>
<dbReference type="InterPro" id="IPR001498">
    <property type="entry name" value="Impact_N"/>
</dbReference>
<comment type="caution">
    <text evidence="3">The sequence shown here is derived from an EMBL/GenBank/DDBJ whole genome shotgun (WGS) entry which is preliminary data.</text>
</comment>
<dbReference type="VEuPathDB" id="GiardiaDB:GL50803_0015984"/>
<dbReference type="VEuPathDB" id="GiardiaDB:GL50581_1680"/>
<dbReference type="AlphaFoldDB" id="V6TJL5"/>
<evidence type="ECO:0000313" key="3">
    <source>
        <dbReference type="EMBL" id="ESU39148.1"/>
    </source>
</evidence>
<gene>
    <name evidence="3" type="ORF">DHA2_150075</name>
</gene>
<reference evidence="3 4" key="2">
    <citation type="journal article" date="2013" name="Genome Biol. Evol.">
        <title>Genome sequencing of Giardia lamblia genotypes A2 and B isolates (DH and GS) and comparative analysis with the genomes of genotypes A1 and E (WB and Pig).</title>
        <authorList>
            <person name="Adam R.D."/>
            <person name="Dahlstrom E.W."/>
            <person name="Martens C.A."/>
            <person name="Bruno D.P."/>
            <person name="Barbian K.D."/>
            <person name="Ricklefs S.M."/>
            <person name="Hernandez M.M."/>
            <person name="Narla N.P."/>
            <person name="Patel R.B."/>
            <person name="Porcella S.F."/>
            <person name="Nash T.E."/>
        </authorList>
    </citation>
    <scope>NUCLEOTIDE SEQUENCE [LARGE SCALE GENOMIC DNA]</scope>
    <source>
        <strain evidence="3 4">DH</strain>
    </source>
</reference>
<evidence type="ECO:0000256" key="1">
    <source>
        <dbReference type="ARBA" id="ARBA00007665"/>
    </source>
</evidence>
<dbReference type="Pfam" id="PF01205">
    <property type="entry name" value="Impact_N"/>
    <property type="match status" value="1"/>
</dbReference>
<dbReference type="GO" id="GO:0140469">
    <property type="term" value="P:GCN2-mediated signaling"/>
    <property type="evidence" value="ECO:0007669"/>
    <property type="project" value="TreeGrafter"/>
</dbReference>
<dbReference type="Gene3D" id="3.30.230.30">
    <property type="entry name" value="Impact, N-terminal domain"/>
    <property type="match status" value="1"/>
</dbReference>
<comment type="similarity">
    <text evidence="1">Belongs to the IMPACT family.</text>
</comment>
<dbReference type="InterPro" id="IPR036956">
    <property type="entry name" value="Impact_N_sf"/>
</dbReference>
<dbReference type="SUPFAM" id="SSF54211">
    <property type="entry name" value="Ribosomal protein S5 domain 2-like"/>
    <property type="match status" value="1"/>
</dbReference>
<dbReference type="PANTHER" id="PTHR16301:SF25">
    <property type="entry name" value="PROTEIN IMPACT"/>
    <property type="match status" value="1"/>
</dbReference>
<organism evidence="3 4">
    <name type="scientific">Giardia intestinalis</name>
    <name type="common">Giardia lamblia</name>
    <dbReference type="NCBI Taxonomy" id="5741"/>
    <lineage>
        <taxon>Eukaryota</taxon>
        <taxon>Metamonada</taxon>
        <taxon>Diplomonadida</taxon>
        <taxon>Hexamitidae</taxon>
        <taxon>Giardiinae</taxon>
        <taxon>Giardia</taxon>
    </lineage>
</organism>
<evidence type="ECO:0000259" key="2">
    <source>
        <dbReference type="Pfam" id="PF01205"/>
    </source>
</evidence>
<proteinExistence type="inferred from homology"/>
<protein>
    <recommendedName>
        <fullName evidence="2">Impact N-terminal domain-containing protein</fullName>
    </recommendedName>
</protein>
<dbReference type="VEuPathDB" id="GiardiaDB:DHA2_150075"/>
<dbReference type="EMBL" id="AHGT01000005">
    <property type="protein sequence ID" value="ESU39148.1"/>
    <property type="molecule type" value="Genomic_DNA"/>
</dbReference>
<accession>V6TJL5</accession>